<protein>
    <submittedName>
        <fullName evidence="3">Uncharacterized protein</fullName>
    </submittedName>
</protein>
<evidence type="ECO:0000256" key="1">
    <source>
        <dbReference type="SAM" id="Coils"/>
    </source>
</evidence>
<feature type="coiled-coil region" evidence="1">
    <location>
        <begin position="148"/>
        <end position="175"/>
    </location>
</feature>
<evidence type="ECO:0000256" key="2">
    <source>
        <dbReference type="SAM" id="SignalP"/>
    </source>
</evidence>
<organism evidence="3 4">
    <name type="scientific">Xylanibacter rodentium</name>
    <dbReference type="NCBI Taxonomy" id="2736289"/>
    <lineage>
        <taxon>Bacteria</taxon>
        <taxon>Pseudomonadati</taxon>
        <taxon>Bacteroidota</taxon>
        <taxon>Bacteroidia</taxon>
        <taxon>Bacteroidales</taxon>
        <taxon>Prevotellaceae</taxon>
        <taxon>Xylanibacter</taxon>
    </lineage>
</organism>
<keyword evidence="1" id="KW-0175">Coiled coil</keyword>
<evidence type="ECO:0000313" key="3">
    <source>
        <dbReference type="EMBL" id="NPE13004.1"/>
    </source>
</evidence>
<keyword evidence="4" id="KW-1185">Reference proteome</keyword>
<reference evidence="3 4" key="1">
    <citation type="submission" date="2020-05" db="EMBL/GenBank/DDBJ databases">
        <title>Distinct polysaccharide utilization as determinants for interspecies competition between intestinal Prevotella spp.</title>
        <authorList>
            <person name="Galvez E.J.C."/>
            <person name="Iljazovic A."/>
            <person name="Strowig T."/>
        </authorList>
    </citation>
    <scope>NUCLEOTIDE SEQUENCE [LARGE SCALE GENOMIC DNA]</scope>
    <source>
        <strain evidence="3 4">PROD</strain>
    </source>
</reference>
<proteinExistence type="predicted"/>
<feature type="chain" id="PRO_5045342869" evidence="2">
    <location>
        <begin position="20"/>
        <end position="201"/>
    </location>
</feature>
<accession>A0ABX2AQM4</accession>
<evidence type="ECO:0000313" key="4">
    <source>
        <dbReference type="Proteomes" id="UP001193734"/>
    </source>
</evidence>
<comment type="caution">
    <text evidence="3">The sequence shown here is derived from an EMBL/GenBank/DDBJ whole genome shotgun (WGS) entry which is preliminary data.</text>
</comment>
<dbReference type="GeneID" id="82156418"/>
<dbReference type="EMBL" id="JABKKE010000001">
    <property type="protein sequence ID" value="NPE13004.1"/>
    <property type="molecule type" value="Genomic_DNA"/>
</dbReference>
<keyword evidence="2" id="KW-0732">Signal</keyword>
<gene>
    <name evidence="3" type="ORF">HPS55_01440</name>
</gene>
<name>A0ABX2AQM4_9BACT</name>
<feature type="signal peptide" evidence="2">
    <location>
        <begin position="1"/>
        <end position="19"/>
    </location>
</feature>
<dbReference type="Proteomes" id="UP001193734">
    <property type="component" value="Unassembled WGS sequence"/>
</dbReference>
<sequence>MRKNIVLSVLLFFSVPAVAQIQALKGLASLAIPDAGLEEIHGEVVALTSDVGKDVEILNAINAGYPFLPDSIEAIKRRAAACGITIDVRIGTEPPLSYSGYTMTAFDEEKYNKLSKVKKLAYLSKVHKALRDEHARYSSVINIAVNKIEEILAFLEDTDRQVKAAEKKKGGAQAAFYGLDDAGRMAIKHMKKEVAGVKGRS</sequence>
<dbReference type="RefSeq" id="WP_172173932.1">
    <property type="nucleotide sequence ID" value="NZ_CASGIA010000003.1"/>
</dbReference>